<dbReference type="Gene3D" id="3.40.140.120">
    <property type="match status" value="1"/>
</dbReference>
<name>A0ABS9B540_9GAMM</name>
<proteinExistence type="predicted"/>
<accession>A0ABS9B540</accession>
<evidence type="ECO:0000313" key="2">
    <source>
        <dbReference type="Proteomes" id="UP001320154"/>
    </source>
</evidence>
<comment type="caution">
    <text evidence="1">The sequence shown here is derived from an EMBL/GenBank/DDBJ whole genome shotgun (WGS) entry which is preliminary data.</text>
</comment>
<dbReference type="RefSeq" id="WP_234250509.1">
    <property type="nucleotide sequence ID" value="NZ_JABFTQ010000005.1"/>
</dbReference>
<keyword evidence="2" id="KW-1185">Reference proteome</keyword>
<sequence>MFWPSLFTTAASGHQRKGADWSGGWVSNVVGRQSSAGTMVNTETALAVGALRACVTLLAESVAQLPCELYRRDDQGGRQRATDHPLYDVIHSQPNRKDTSFEYYEQGMGALTLEGNEFSLIDRDGAGYPTELIPVHPKKVRVLKGPDGLPYFELLEHGGEIVPARMMHHVKAFSIDGFVGLSPIATNADAIGLALATEQHAAAVFQRGTTMSGVIQRPKEAEPIGDQAKVDRLLEKFAERHSGLRNMFSVALLQEGMEYKSLAMDNEKAQLLESRNFGVIEVCRLYKVPPHMIQQLDKATFNNIEHQGLQFVIYTLLPWIKRKEAAMMRDLLLPAERKNLYIEFNVQGLLRGDMKSRYDAYAQGRQWGWLSVNDIRRLENMPPIPGGDRYLTPMNMTDSQKIGESLNATPEQLQEIERILCLTQ</sequence>
<organism evidence="1 2">
    <name type="scientific">Billgrantia desiderata</name>
    <dbReference type="NCBI Taxonomy" id="52021"/>
    <lineage>
        <taxon>Bacteria</taxon>
        <taxon>Pseudomonadati</taxon>
        <taxon>Pseudomonadota</taxon>
        <taxon>Gammaproteobacteria</taxon>
        <taxon>Oceanospirillales</taxon>
        <taxon>Halomonadaceae</taxon>
        <taxon>Billgrantia</taxon>
    </lineage>
</organism>
<reference evidence="1 2" key="1">
    <citation type="journal article" date="2021" name="Front. Microbiol.">
        <title>Aerobic Denitrification and Heterotrophic Sulfur Oxidation in the Genus Halomonas Revealed by Six Novel Species Characterizations and Genome-Based Analysis.</title>
        <authorList>
            <person name="Wang L."/>
            <person name="Shao Z."/>
        </authorList>
    </citation>
    <scope>NUCLEOTIDE SEQUENCE [LARGE SCALE GENOMIC DNA]</scope>
    <source>
        <strain evidence="1 2">MCCC 1A05748</strain>
    </source>
</reference>
<dbReference type="Gene3D" id="1.20.1270.210">
    <property type="match status" value="1"/>
</dbReference>
<dbReference type="EMBL" id="JABFTQ010000005">
    <property type="protein sequence ID" value="MCE8047018.1"/>
    <property type="molecule type" value="Genomic_DNA"/>
</dbReference>
<dbReference type="InterPro" id="IPR006427">
    <property type="entry name" value="Portal_HK97"/>
</dbReference>
<dbReference type="Proteomes" id="UP001320154">
    <property type="component" value="Unassembled WGS sequence"/>
</dbReference>
<dbReference type="NCBIfam" id="TIGR01537">
    <property type="entry name" value="portal_HK97"/>
    <property type="match status" value="1"/>
</dbReference>
<protein>
    <submittedName>
        <fullName evidence="1">Phage portal protein</fullName>
    </submittedName>
</protein>
<evidence type="ECO:0000313" key="1">
    <source>
        <dbReference type="EMBL" id="MCE8047018.1"/>
    </source>
</evidence>
<gene>
    <name evidence="1" type="ORF">HOP60_09785</name>
</gene>
<dbReference type="Gene3D" id="3.30.1120.70">
    <property type="match status" value="1"/>
</dbReference>
<dbReference type="Pfam" id="PF04860">
    <property type="entry name" value="Phage_portal"/>
    <property type="match status" value="1"/>
</dbReference>
<dbReference type="InterPro" id="IPR006944">
    <property type="entry name" value="Phage/GTA_portal"/>
</dbReference>